<dbReference type="EMBL" id="VCHE01000087">
    <property type="protein sequence ID" value="KAB2572033.1"/>
    <property type="molecule type" value="Genomic_DNA"/>
</dbReference>
<keyword evidence="1" id="KW-0732">Signal</keyword>
<comment type="caution">
    <text evidence="2">The sequence shown here is derived from an EMBL/GenBank/DDBJ whole genome shotgun (WGS) entry which is preliminary data.</text>
</comment>
<dbReference type="OrthoDB" id="5089392at2759"/>
<organism evidence="2 3">
    <name type="scientific">Lasiodiplodia theobromae</name>
    <dbReference type="NCBI Taxonomy" id="45133"/>
    <lineage>
        <taxon>Eukaryota</taxon>
        <taxon>Fungi</taxon>
        <taxon>Dikarya</taxon>
        <taxon>Ascomycota</taxon>
        <taxon>Pezizomycotina</taxon>
        <taxon>Dothideomycetes</taxon>
        <taxon>Dothideomycetes incertae sedis</taxon>
        <taxon>Botryosphaeriales</taxon>
        <taxon>Botryosphaeriaceae</taxon>
        <taxon>Lasiodiplodia</taxon>
    </lineage>
</organism>
<evidence type="ECO:0008006" key="4">
    <source>
        <dbReference type="Google" id="ProtNLM"/>
    </source>
</evidence>
<proteinExistence type="predicted"/>
<evidence type="ECO:0000313" key="2">
    <source>
        <dbReference type="EMBL" id="KAB2572033.1"/>
    </source>
</evidence>
<evidence type="ECO:0000256" key="1">
    <source>
        <dbReference type="SAM" id="SignalP"/>
    </source>
</evidence>
<dbReference type="Proteomes" id="UP000325902">
    <property type="component" value="Unassembled WGS sequence"/>
</dbReference>
<feature type="signal peptide" evidence="1">
    <location>
        <begin position="1"/>
        <end position="20"/>
    </location>
</feature>
<reference evidence="2 3" key="1">
    <citation type="journal article" date="2019" name="Sci. Rep.">
        <title>A multi-omics analysis of the grapevine pathogen Lasiodiplodia theobromae reveals that temperature affects the expression of virulence- and pathogenicity-related genes.</title>
        <authorList>
            <person name="Felix C."/>
            <person name="Meneses R."/>
            <person name="Goncalves M.F.M."/>
            <person name="Tilleman L."/>
            <person name="Duarte A.S."/>
            <person name="Jorrin-Novo J.V."/>
            <person name="Van de Peer Y."/>
            <person name="Deforce D."/>
            <person name="Van Nieuwerburgh F."/>
            <person name="Esteves A.C."/>
            <person name="Alves A."/>
        </authorList>
    </citation>
    <scope>NUCLEOTIDE SEQUENCE [LARGE SCALE GENOMIC DNA]</scope>
    <source>
        <strain evidence="2 3">LA-SOL3</strain>
    </source>
</reference>
<keyword evidence="3" id="KW-1185">Reference proteome</keyword>
<evidence type="ECO:0000313" key="3">
    <source>
        <dbReference type="Proteomes" id="UP000325902"/>
    </source>
</evidence>
<name>A0A5N5D2W7_9PEZI</name>
<dbReference type="AlphaFoldDB" id="A0A5N5D2W7"/>
<gene>
    <name evidence="2" type="ORF">DBV05_g9327</name>
</gene>
<accession>A0A5N5D2W7</accession>
<feature type="chain" id="PRO_5025067919" description="Cell wall mannoprotein 1" evidence="1">
    <location>
        <begin position="21"/>
        <end position="181"/>
    </location>
</feature>
<protein>
    <recommendedName>
        <fullName evidence="4">Cell wall mannoprotein 1</fullName>
    </recommendedName>
</protein>
<sequence length="181" mass="18990">MHFFAKLVTALPAIAGVASAAVIPRDVDSDTMIAQLKDLTDRSQAIDAQTQTATPVNAFRVFPAITQSLSDLIGATSGDATAAANTQPFADEATQQSVCDAFDTFAKAQQAMLATLIGKANLATQFGFSYQIGAALRGVEGSDDTYIFELLDAVPSCKTDATEDKNGLDNSLQQAVEAYSN</sequence>